<keyword evidence="2 5" id="KW-0812">Transmembrane</keyword>
<dbReference type="GO" id="GO:0007031">
    <property type="term" value="P:peroxisome organization"/>
    <property type="evidence" value="ECO:0007669"/>
    <property type="project" value="UniProtKB-ARBA"/>
</dbReference>
<dbReference type="VEuPathDB" id="FungiDB:PNEJI1_002324"/>
<evidence type="ECO:0000256" key="5">
    <source>
        <dbReference type="SAM" id="Phobius"/>
    </source>
</evidence>
<dbReference type="Pfam" id="PF06398">
    <property type="entry name" value="Pex24p"/>
    <property type="match status" value="1"/>
</dbReference>
<keyword evidence="3 5" id="KW-1133">Transmembrane helix</keyword>
<accession>L0P8S9</accession>
<reference evidence="7 8" key="1">
    <citation type="journal article" date="2012" name="MBio">
        <title>De novo assembly of the Pneumocystis jirovecii genome from a single bronchoalveolar lavage fluid specimen from a patient.</title>
        <authorList>
            <person name="Cisse O.H."/>
            <person name="Pagni M."/>
            <person name="Hauser P.M."/>
        </authorList>
    </citation>
    <scope>NUCLEOTIDE SEQUENCE [LARGE SCALE GENOMIC DNA]</scope>
    <source>
        <strain evidence="7 8">SE8</strain>
    </source>
</reference>
<proteinExistence type="predicted"/>
<dbReference type="Proteomes" id="UP000010422">
    <property type="component" value="Unassembled WGS sequence"/>
</dbReference>
<keyword evidence="4 5" id="KW-0472">Membrane</keyword>
<dbReference type="STRING" id="1209962.L0P8S9"/>
<comment type="caution">
    <text evidence="7">The sequence shown here is derived from an EMBL/GenBank/DDBJ whole genome shotgun (WGS) entry which is preliminary data.</text>
</comment>
<evidence type="ECO:0000256" key="1">
    <source>
        <dbReference type="ARBA" id="ARBA00004141"/>
    </source>
</evidence>
<evidence type="ECO:0000313" key="8">
    <source>
        <dbReference type="Proteomes" id="UP000010422"/>
    </source>
</evidence>
<name>L0P8S9_PNEJI</name>
<dbReference type="PANTHER" id="PTHR28304:SF2">
    <property type="entry name" value="PEROXISOMAL MEMBRANE PROTEIN PEX29"/>
    <property type="match status" value="1"/>
</dbReference>
<comment type="subcellular location">
    <subcellularLocation>
        <location evidence="1">Membrane</location>
        <topology evidence="1">Multi-pass membrane protein</topology>
    </subcellularLocation>
</comment>
<feature type="transmembrane region" description="Helical" evidence="5">
    <location>
        <begin position="94"/>
        <end position="119"/>
    </location>
</feature>
<evidence type="ECO:0000256" key="3">
    <source>
        <dbReference type="ARBA" id="ARBA00022989"/>
    </source>
</evidence>
<evidence type="ECO:0000256" key="4">
    <source>
        <dbReference type="ARBA" id="ARBA00023136"/>
    </source>
</evidence>
<evidence type="ECO:0000256" key="2">
    <source>
        <dbReference type="ARBA" id="ARBA00022692"/>
    </source>
</evidence>
<protein>
    <recommendedName>
        <fullName evidence="6">TECPR1-like DysF domain-containing protein</fullName>
    </recommendedName>
</protein>
<feature type="transmembrane region" description="Helical" evidence="5">
    <location>
        <begin position="196"/>
        <end position="228"/>
    </location>
</feature>
<organism evidence="8">
    <name type="scientific">Pneumocystis jirovecii</name>
    <name type="common">Human pneumocystis pneumonia agent</name>
    <dbReference type="NCBI Taxonomy" id="42068"/>
    <lineage>
        <taxon>Eukaryota</taxon>
        <taxon>Fungi</taxon>
        <taxon>Dikarya</taxon>
        <taxon>Ascomycota</taxon>
        <taxon>Taphrinomycotina</taxon>
        <taxon>Pneumocystomycetes</taxon>
        <taxon>Pneumocystaceae</taxon>
        <taxon>Pneumocystis</taxon>
    </lineage>
</organism>
<sequence length="1178" mass="136966">MEDKSSNPSTTIQDAFVSAIASSLALNSPKGDNLSPQITLNDEESIPTPFSLHILTQNFRKLSSRVGIIFQTRDILASIFQWEIPSKTLSFMCIYTIICINPSLVLVIPTTVFIFGLLLPSYEARYPDSNSSFLNKEIMLAKKSQTNGKNAEGRDFTIDMRNIQNSMSDYTRFYDTISNFLLKYTSFHDEKVSSTVFFLCVVISLFLILFSHWIPLRLIFLLLGWALILSRNVDIQKAVKVLIEEYKKNQLKHSSFFLNYDFIYNWIDYNYIPPEIPKKIIFVEIFEFTLKTDQENGKITYYSSNPYALPPNKESTPAEEGLRELLYDDSSITGSMSCVQPPDGYKFEKNSYWKFDTSNLENLRFNSNHKDWSRRRLTRENIPVVSTQDLAHFLRSKSEALGEQLKTAYDLLEGRINVYFIQKEGFLLNWILDKLKEVKLNNLESITILPKLWDFLNIVLKSQNLLIESKCFSFQKHSFTALLSISFSLVTEAPDKEQVLLLISSIQKNLEYILSEETLSLFIRGSFDTTTTILANFFYCIRNLNLSNNTISNLGYQILKIWKNSMYGFENFKNVSEIVASRILPYVCYIVGKNDAPSWINDLFSIILHKTLFSPESLINYINFQTSNSESKSMISKVSNLELFLDCLLKNLTDISYHSSNFFFFDIRLIKSVDVLLSLPKLLEIAQNSLGCNSIYSKVKINLNSSKMARLTDMFLSEILKLAIKLSAEDALKYLTISDILELSKNIGGYHKLFVVLEQQMLEILEKSFSLIKDREDNIITIGWKLLYNLLKIDSELILPYNEQLWLSLCEVDITSEYSKICFKVIRIFVNNYKSHRNLHKFINDWIKFLKFPLNNDCILLSDEILTIVMELTNNLSLNQIRTIIDDILKENNFKVLEKPIYLNQKNDLFSKHLSSLNISKNKVKSSFFVFYPLLSIIQESVDISIIRDISKDLVKLYESILIKVFSNISFFFNDPGIYLIFRIHYKAMQLSYEYISLTDPYKTLEYIKSITMFKGLESKITFYTILCQLVYMQYFDQCASEEFKTKDLLSLTDLVLDHILFYLENASINSFWKAGKIQLINSTNISIAYIYIINNQWLYLINKLSFFDKIRKIMNFLLKYSIQNTSGDSDINEMLTFSNLWYIYLSNAEIYELDLFRDASLFNLIVIKKCIKALRQK</sequence>
<feature type="domain" description="TECPR1-like DysF" evidence="6">
    <location>
        <begin position="49"/>
        <end position="369"/>
    </location>
</feature>
<dbReference type="InterPro" id="IPR010482">
    <property type="entry name" value="TECPR1-like_DysF"/>
</dbReference>
<dbReference type="InterPro" id="IPR052816">
    <property type="entry name" value="Peroxisomal_Membrane_PEX28-32"/>
</dbReference>
<evidence type="ECO:0000259" key="6">
    <source>
        <dbReference type="Pfam" id="PF06398"/>
    </source>
</evidence>
<dbReference type="GO" id="GO:0005778">
    <property type="term" value="C:peroxisomal membrane"/>
    <property type="evidence" value="ECO:0007669"/>
    <property type="project" value="TreeGrafter"/>
</dbReference>
<dbReference type="InParanoid" id="L0P8S9"/>
<evidence type="ECO:0000313" key="7">
    <source>
        <dbReference type="EMBL" id="CCJ28484.1"/>
    </source>
</evidence>
<dbReference type="FunCoup" id="L0P8S9">
    <property type="interactions" value="49"/>
</dbReference>
<dbReference type="PANTHER" id="PTHR28304">
    <property type="entry name" value="PEROXISOMAL MEMBRANE PROTEIN PEX29"/>
    <property type="match status" value="1"/>
</dbReference>
<dbReference type="EMBL" id="CAKM01000077">
    <property type="protein sequence ID" value="CCJ28484.1"/>
    <property type="molecule type" value="Genomic_DNA"/>
</dbReference>
<gene>
    <name evidence="7" type="ORF">PNEJI1_002324</name>
</gene>
<dbReference type="AlphaFoldDB" id="L0P8S9"/>